<evidence type="ECO:0000313" key="2">
    <source>
        <dbReference type="Proteomes" id="UP000244754"/>
    </source>
</evidence>
<gene>
    <name evidence="1" type="ORF">C3E79_07060</name>
</gene>
<dbReference type="AlphaFoldDB" id="A0A2S0WEQ6"/>
<dbReference type="KEGG" id="clia:C3E79_07060"/>
<reference evidence="2" key="1">
    <citation type="submission" date="2018-01" db="EMBL/GenBank/DDBJ databases">
        <authorList>
            <person name="Li J."/>
        </authorList>
    </citation>
    <scope>NUCLEOTIDE SEQUENCE [LARGE SCALE GENOMIC DNA]</scope>
    <source>
        <strain evidence="2">2184</strain>
    </source>
</reference>
<dbReference type="EMBL" id="CP026948">
    <property type="protein sequence ID" value="AWB84267.1"/>
    <property type="molecule type" value="Genomic_DNA"/>
</dbReference>
<evidence type="ECO:0000313" key="1">
    <source>
        <dbReference type="EMBL" id="AWB84267.1"/>
    </source>
</evidence>
<sequence>MIRETPDMFIDLAGNTLDDAARLAIKKRGGVIADKVDEVAELPDLTHHVVKEKLTYALRPIVGNDLSLMIADVIAWMAL</sequence>
<dbReference type="Proteomes" id="UP000244754">
    <property type="component" value="Chromosome"/>
</dbReference>
<keyword evidence="2" id="KW-1185">Reference proteome</keyword>
<organism evidence="1 2">
    <name type="scientific">Corynebacterium liangguodongii</name>
    <dbReference type="NCBI Taxonomy" id="2079535"/>
    <lineage>
        <taxon>Bacteria</taxon>
        <taxon>Bacillati</taxon>
        <taxon>Actinomycetota</taxon>
        <taxon>Actinomycetes</taxon>
        <taxon>Mycobacteriales</taxon>
        <taxon>Corynebacteriaceae</taxon>
        <taxon>Corynebacterium</taxon>
    </lineage>
</organism>
<protein>
    <submittedName>
        <fullName evidence="1">Uncharacterized protein</fullName>
    </submittedName>
</protein>
<proteinExistence type="predicted"/>
<name>A0A2S0WEQ6_9CORY</name>
<accession>A0A2S0WEQ6</accession>